<keyword evidence="8" id="KW-0378">Hydrolase</keyword>
<dbReference type="PANTHER" id="PTHR21581:SF11">
    <property type="entry name" value="D-ALANYL-D-ALANINE CARBOXYPEPTIDASE DACA"/>
    <property type="match status" value="1"/>
</dbReference>
<keyword evidence="11" id="KW-0961">Cell wall biogenesis/degradation</keyword>
<dbReference type="Gene3D" id="2.60.410.10">
    <property type="entry name" value="D-Ala-D-Ala carboxypeptidase, C-terminal domain"/>
    <property type="match status" value="1"/>
</dbReference>
<gene>
    <name evidence="16" type="ORF">BAU17_03025</name>
</gene>
<keyword evidence="7 14" id="KW-0732">Signal</keyword>
<dbReference type="InterPro" id="IPR012338">
    <property type="entry name" value="Beta-lactam/transpept-like"/>
</dbReference>
<protein>
    <recommendedName>
        <fullName evidence="4">serine-type D-Ala-D-Ala carboxypeptidase</fullName>
        <ecNumber evidence="4">3.4.16.4</ecNumber>
    </recommendedName>
</protein>
<feature type="domain" description="Peptidase S11 D-Ala-D-Ala carboxypeptidase A C-terminal" evidence="15">
    <location>
        <begin position="306"/>
        <end position="405"/>
    </location>
</feature>
<dbReference type="SUPFAM" id="SSF69189">
    <property type="entry name" value="Penicillin-binding protein associated domain"/>
    <property type="match status" value="1"/>
</dbReference>
<evidence type="ECO:0000256" key="2">
    <source>
        <dbReference type="ARBA" id="ARBA00004752"/>
    </source>
</evidence>
<dbReference type="InterPro" id="IPR018044">
    <property type="entry name" value="Peptidase_S11"/>
</dbReference>
<evidence type="ECO:0000256" key="13">
    <source>
        <dbReference type="RuleBase" id="RU004016"/>
    </source>
</evidence>
<keyword evidence="10" id="KW-0573">Peptidoglycan synthesis</keyword>
<evidence type="ECO:0000256" key="8">
    <source>
        <dbReference type="ARBA" id="ARBA00022801"/>
    </source>
</evidence>
<sequence length="427" mass="46950">MQQKHSFKKIVLFLLLLFISATPFVSYADENFQIEADAAIAIDAESGKILYSQNSETPTGLASISKIISLYLVEKQVSEGKLTWDEPVTISEELAALSTDPRLANVPLEAGQNYTVKQLFDAAAIQSANAAVSALAEKIAGSEPAFVDMMREQVEAWGITDAHLVTASGLNNSDLNGRIYPGSTPDDENLLSAKDISIIARHLILDYPGILEVTRVPSKVFDTQSDEPVTMYSTNKLLTGMLYEKEGVDGLKTGTTDLAGECFVGTIERNGQRIITVVLNAHNTEDNPDMRFTETSKLMDYVYNNWTYREIVPANQEITTIEVNNAEETTVPLVTQTAINGWVQGDQEPALTVTLNNQNNPELVQAPLAKDTVLGKVEAQLDNLGSVAEQPVTFTSLIVAEDIEKASNWVQFGRKINEFFQKMINFF</sequence>
<comment type="function">
    <text evidence="1">Removes C-terminal D-alanyl residues from sugar-peptide cell wall precursors.</text>
</comment>
<evidence type="ECO:0000256" key="5">
    <source>
        <dbReference type="ARBA" id="ARBA00022645"/>
    </source>
</evidence>
<dbReference type="PRINTS" id="PR00725">
    <property type="entry name" value="DADACBPTASE1"/>
</dbReference>
<dbReference type="SMART" id="SM00936">
    <property type="entry name" value="PBP5_C"/>
    <property type="match status" value="1"/>
</dbReference>
<evidence type="ECO:0000256" key="11">
    <source>
        <dbReference type="ARBA" id="ARBA00023316"/>
    </source>
</evidence>
<reference evidence="16 17" key="1">
    <citation type="submission" date="2016-06" db="EMBL/GenBank/DDBJ databases">
        <title>Four novel species of enterococci isolated from chicken manure.</title>
        <authorList>
            <person name="Van Tyne D."/>
        </authorList>
    </citation>
    <scope>NUCLEOTIDE SEQUENCE [LARGE SCALE GENOMIC DNA]</scope>
    <source>
        <strain evidence="16 17">CU12B</strain>
    </source>
</reference>
<keyword evidence="9" id="KW-0133">Cell shape</keyword>
<evidence type="ECO:0000313" key="17">
    <source>
        <dbReference type="Proteomes" id="UP000782705"/>
    </source>
</evidence>
<evidence type="ECO:0000256" key="10">
    <source>
        <dbReference type="ARBA" id="ARBA00022984"/>
    </source>
</evidence>
<evidence type="ECO:0000256" key="7">
    <source>
        <dbReference type="ARBA" id="ARBA00022729"/>
    </source>
</evidence>
<comment type="similarity">
    <text evidence="3 13">Belongs to the peptidase S11 family.</text>
</comment>
<keyword evidence="6" id="KW-0645">Protease</keyword>
<evidence type="ECO:0000259" key="15">
    <source>
        <dbReference type="SMART" id="SM00936"/>
    </source>
</evidence>
<proteinExistence type="inferred from homology"/>
<evidence type="ECO:0000256" key="14">
    <source>
        <dbReference type="SAM" id="SignalP"/>
    </source>
</evidence>
<evidence type="ECO:0000256" key="9">
    <source>
        <dbReference type="ARBA" id="ARBA00022960"/>
    </source>
</evidence>
<dbReference type="InterPro" id="IPR037167">
    <property type="entry name" value="Peptidase_S11_C_sf"/>
</dbReference>
<feature type="signal peptide" evidence="14">
    <location>
        <begin position="1"/>
        <end position="28"/>
    </location>
</feature>
<evidence type="ECO:0000313" key="16">
    <source>
        <dbReference type="EMBL" id="KAF1306078.1"/>
    </source>
</evidence>
<name>A0ABQ6Z2Q2_9ENTE</name>
<dbReference type="InterPro" id="IPR001967">
    <property type="entry name" value="Peptidase_S11_N"/>
</dbReference>
<dbReference type="Proteomes" id="UP000782705">
    <property type="component" value="Unassembled WGS sequence"/>
</dbReference>
<keyword evidence="5" id="KW-0121">Carboxypeptidase</keyword>
<evidence type="ECO:0000256" key="12">
    <source>
        <dbReference type="ARBA" id="ARBA00034000"/>
    </source>
</evidence>
<comment type="catalytic activity">
    <reaction evidence="12">
        <text>Preferential cleavage: (Ac)2-L-Lys-D-Ala-|-D-Ala. Also transpeptidation of peptidyl-alanyl moieties that are N-acyl substituents of D-alanine.</text>
        <dbReference type="EC" id="3.4.16.4"/>
    </reaction>
</comment>
<evidence type="ECO:0000256" key="6">
    <source>
        <dbReference type="ARBA" id="ARBA00022670"/>
    </source>
</evidence>
<organism evidence="16 17">
    <name type="scientific">Candidatus Enterococcus willemsii</name>
    <dbReference type="NCBI Taxonomy" id="1857215"/>
    <lineage>
        <taxon>Bacteria</taxon>
        <taxon>Bacillati</taxon>
        <taxon>Bacillota</taxon>
        <taxon>Bacilli</taxon>
        <taxon>Lactobacillales</taxon>
        <taxon>Enterococcaceae</taxon>
        <taxon>Enterococcus</taxon>
    </lineage>
</organism>
<dbReference type="Pfam" id="PF07943">
    <property type="entry name" value="PBP5_C"/>
    <property type="match status" value="1"/>
</dbReference>
<comment type="pathway">
    <text evidence="2">Cell wall biogenesis; peptidoglycan biosynthesis.</text>
</comment>
<accession>A0ABQ6Z2Q2</accession>
<dbReference type="RefSeq" id="WP_161900853.1">
    <property type="nucleotide sequence ID" value="NZ_MAEL01000003.1"/>
</dbReference>
<dbReference type="Gene3D" id="3.40.710.10">
    <property type="entry name" value="DD-peptidase/beta-lactamase superfamily"/>
    <property type="match status" value="1"/>
</dbReference>
<comment type="caution">
    <text evidence="16">The sequence shown here is derived from an EMBL/GenBank/DDBJ whole genome shotgun (WGS) entry which is preliminary data.</text>
</comment>
<evidence type="ECO:0000256" key="3">
    <source>
        <dbReference type="ARBA" id="ARBA00007164"/>
    </source>
</evidence>
<dbReference type="Pfam" id="PF00768">
    <property type="entry name" value="Peptidase_S11"/>
    <property type="match status" value="1"/>
</dbReference>
<dbReference type="PANTHER" id="PTHR21581">
    <property type="entry name" value="D-ALANYL-D-ALANINE CARBOXYPEPTIDASE"/>
    <property type="match status" value="1"/>
</dbReference>
<dbReference type="EMBL" id="MAEL01000003">
    <property type="protein sequence ID" value="KAF1306078.1"/>
    <property type="molecule type" value="Genomic_DNA"/>
</dbReference>
<evidence type="ECO:0000256" key="4">
    <source>
        <dbReference type="ARBA" id="ARBA00012448"/>
    </source>
</evidence>
<keyword evidence="17" id="KW-1185">Reference proteome</keyword>
<feature type="chain" id="PRO_5047322658" description="serine-type D-Ala-D-Ala carboxypeptidase" evidence="14">
    <location>
        <begin position="29"/>
        <end position="427"/>
    </location>
</feature>
<dbReference type="EC" id="3.4.16.4" evidence="4"/>
<dbReference type="InterPro" id="IPR015956">
    <property type="entry name" value="Peniciliin-bd_prot_C_sf"/>
</dbReference>
<dbReference type="SUPFAM" id="SSF56601">
    <property type="entry name" value="beta-lactamase/transpeptidase-like"/>
    <property type="match status" value="1"/>
</dbReference>
<dbReference type="InterPro" id="IPR012907">
    <property type="entry name" value="Peptidase_S11_C"/>
</dbReference>
<evidence type="ECO:0000256" key="1">
    <source>
        <dbReference type="ARBA" id="ARBA00003217"/>
    </source>
</evidence>